<feature type="compositionally biased region" description="Basic and acidic residues" evidence="6">
    <location>
        <begin position="11"/>
        <end position="23"/>
    </location>
</feature>
<name>A0AAW9QJE7_9CHRO</name>
<dbReference type="EMBL" id="JBAFSM010000013">
    <property type="protein sequence ID" value="MEG3437218.1"/>
    <property type="molecule type" value="Genomic_DNA"/>
</dbReference>
<keyword evidence="4 5" id="KW-0408">Iron</keyword>
<feature type="region of interest" description="Disordered" evidence="6">
    <location>
        <begin position="1"/>
        <end position="33"/>
    </location>
</feature>
<accession>A0AAW9QJE7</accession>
<dbReference type="PANTHER" id="PTHR10543">
    <property type="entry name" value="BETA-CAROTENE DIOXYGENASE"/>
    <property type="match status" value="1"/>
</dbReference>
<comment type="similarity">
    <text evidence="1">Belongs to the carotenoid oxygenase family.</text>
</comment>
<gene>
    <name evidence="7" type="ORF">V0288_08815</name>
</gene>
<comment type="caution">
    <text evidence="7">The sequence shown here is derived from an EMBL/GenBank/DDBJ whole genome shotgun (WGS) entry which is preliminary data.</text>
</comment>
<evidence type="ECO:0000256" key="4">
    <source>
        <dbReference type="ARBA" id="ARBA00023004"/>
    </source>
</evidence>
<organism evidence="7 8">
    <name type="scientific">Pannus brasiliensis CCIBt3594</name>
    <dbReference type="NCBI Taxonomy" id="1427578"/>
    <lineage>
        <taxon>Bacteria</taxon>
        <taxon>Bacillati</taxon>
        <taxon>Cyanobacteriota</taxon>
        <taxon>Cyanophyceae</taxon>
        <taxon>Oscillatoriophycideae</taxon>
        <taxon>Chroococcales</taxon>
        <taxon>Microcystaceae</taxon>
        <taxon>Pannus</taxon>
    </lineage>
</organism>
<evidence type="ECO:0000313" key="7">
    <source>
        <dbReference type="EMBL" id="MEG3437218.1"/>
    </source>
</evidence>
<feature type="binding site" evidence="5">
    <location>
        <position position="306"/>
    </location>
    <ligand>
        <name>Fe cation</name>
        <dbReference type="ChEBI" id="CHEBI:24875"/>
        <note>catalytic</note>
    </ligand>
</feature>
<feature type="binding site" evidence="5">
    <location>
        <position position="238"/>
    </location>
    <ligand>
        <name>Fe cation</name>
        <dbReference type="ChEBI" id="CHEBI:24875"/>
        <note>catalytic</note>
    </ligand>
</feature>
<sequence length="493" mass="55581">MGKTTAITESITEKSYNRQDWQRGYESQPDEYDYPVGEIEGQIPVELRGTLFRNGPGLLDIGGTPIAHPFDGDGMISAFTFDNGRVHYRNRYVRTEAYIREKAAGKPLYRGVFGTMKPGGWWANALDFRLKNIANTNILYWGDKLLALWEAAEPYRLDPRTLDTIGPDYLDGILQEGDPFSAHPRIDPGCLFDDDRPCLVNFAAKPGLSSQFTIFEFDRAGKLLRRHSHSLPGFSFIHDFAITPNYCIFFQNPVSFNPFPYLLGLKGAGECVTYEANQNTRIILIPRRPPHEDVKVVEIPSGFVFHHANAFERENTVCIDSICYDSLPRVDPDSSYKEANFEALDPGRLWRFTVDLQANSVKKELIESRCCEFPTLHPDRVGRDYRYLYIGTAHSPTGNAPLQAILKLDLQTGKRQLHSFAPRGFAGEPIFVPKPGGTEEDDGWLLAPMYDAAKHRSSLVILDARDLTTPVAIAHLKHHIPYGLHGSWTGEVF</sequence>
<keyword evidence="3" id="KW-0560">Oxidoreductase</keyword>
<feature type="binding site" evidence="5">
    <location>
        <position position="183"/>
    </location>
    <ligand>
        <name>Fe cation</name>
        <dbReference type="ChEBI" id="CHEBI:24875"/>
        <note>catalytic</note>
    </ligand>
</feature>
<evidence type="ECO:0000256" key="5">
    <source>
        <dbReference type="PIRSR" id="PIRSR604294-1"/>
    </source>
</evidence>
<evidence type="ECO:0000256" key="3">
    <source>
        <dbReference type="ARBA" id="ARBA00023002"/>
    </source>
</evidence>
<dbReference type="Pfam" id="PF03055">
    <property type="entry name" value="RPE65"/>
    <property type="match status" value="1"/>
</dbReference>
<protein>
    <submittedName>
        <fullName evidence="7">Carotenoid oxygenase family protein</fullName>
    </submittedName>
</protein>
<dbReference type="AlphaFoldDB" id="A0AAW9QJE7"/>
<dbReference type="Proteomes" id="UP001328733">
    <property type="component" value="Unassembled WGS sequence"/>
</dbReference>
<feature type="binding site" evidence="5">
    <location>
        <position position="485"/>
    </location>
    <ligand>
        <name>Fe cation</name>
        <dbReference type="ChEBI" id="CHEBI:24875"/>
        <note>catalytic</note>
    </ligand>
</feature>
<dbReference type="GO" id="GO:0016121">
    <property type="term" value="P:carotene catabolic process"/>
    <property type="evidence" value="ECO:0007669"/>
    <property type="project" value="TreeGrafter"/>
</dbReference>
<dbReference type="GO" id="GO:0010436">
    <property type="term" value="F:carotenoid dioxygenase activity"/>
    <property type="evidence" value="ECO:0007669"/>
    <property type="project" value="TreeGrafter"/>
</dbReference>
<keyword evidence="2 5" id="KW-0479">Metal-binding</keyword>
<dbReference type="InterPro" id="IPR011048">
    <property type="entry name" value="Haem_d1_sf"/>
</dbReference>
<proteinExistence type="inferred from homology"/>
<evidence type="ECO:0000256" key="1">
    <source>
        <dbReference type="ARBA" id="ARBA00006787"/>
    </source>
</evidence>
<feature type="compositionally biased region" description="Polar residues" evidence="6">
    <location>
        <begin position="1"/>
        <end position="10"/>
    </location>
</feature>
<dbReference type="SUPFAM" id="SSF51004">
    <property type="entry name" value="C-terminal (heme d1) domain of cytochrome cd1-nitrite reductase"/>
    <property type="match status" value="1"/>
</dbReference>
<comment type="cofactor">
    <cofactor evidence="5">
        <name>Fe(2+)</name>
        <dbReference type="ChEBI" id="CHEBI:29033"/>
    </cofactor>
    <text evidence="5">Binds 1 Fe(2+) ion per subunit.</text>
</comment>
<dbReference type="GO" id="GO:0046872">
    <property type="term" value="F:metal ion binding"/>
    <property type="evidence" value="ECO:0007669"/>
    <property type="project" value="UniProtKB-KW"/>
</dbReference>
<dbReference type="RefSeq" id="WP_332864701.1">
    <property type="nucleotide sequence ID" value="NZ_JBAFSM010000013.1"/>
</dbReference>
<dbReference type="PANTHER" id="PTHR10543:SF89">
    <property type="entry name" value="CAROTENOID 9,10(9',10')-CLEAVAGE DIOXYGENASE 1"/>
    <property type="match status" value="1"/>
</dbReference>
<evidence type="ECO:0000256" key="6">
    <source>
        <dbReference type="SAM" id="MobiDB-lite"/>
    </source>
</evidence>
<keyword evidence="8" id="KW-1185">Reference proteome</keyword>
<dbReference type="InterPro" id="IPR004294">
    <property type="entry name" value="Carotenoid_Oase"/>
</dbReference>
<evidence type="ECO:0000313" key="8">
    <source>
        <dbReference type="Proteomes" id="UP001328733"/>
    </source>
</evidence>
<evidence type="ECO:0000256" key="2">
    <source>
        <dbReference type="ARBA" id="ARBA00022723"/>
    </source>
</evidence>
<reference evidence="7 8" key="1">
    <citation type="submission" date="2024-01" db="EMBL/GenBank/DDBJ databases">
        <title>Genomic insights into the taxonomy and metabolism of the cyanobacterium Pannus brasiliensis CCIBt3594.</title>
        <authorList>
            <person name="Machado M."/>
            <person name="Botero N.B."/>
            <person name="Andreote A.P.D."/>
            <person name="Feitosa A.M.T."/>
            <person name="Popin R."/>
            <person name="Sivonen K."/>
            <person name="Fiore M.F."/>
        </authorList>
    </citation>
    <scope>NUCLEOTIDE SEQUENCE [LARGE SCALE GENOMIC DNA]</scope>
    <source>
        <strain evidence="7 8">CCIBt3594</strain>
    </source>
</reference>